<organism evidence="1 2">
    <name type="scientific">Erythrobacter dokdonensis DSW-74</name>
    <dbReference type="NCBI Taxonomy" id="1300349"/>
    <lineage>
        <taxon>Bacteria</taxon>
        <taxon>Pseudomonadati</taxon>
        <taxon>Pseudomonadota</taxon>
        <taxon>Alphaproteobacteria</taxon>
        <taxon>Sphingomonadales</taxon>
        <taxon>Erythrobacteraceae</taxon>
        <taxon>Erythrobacter/Porphyrobacter group</taxon>
        <taxon>Erythrobacter</taxon>
    </lineage>
</organism>
<dbReference type="STRING" id="1300349.I603_1383"/>
<evidence type="ECO:0000313" key="1">
    <source>
        <dbReference type="EMBL" id="OBV10975.1"/>
    </source>
</evidence>
<sequence length="127" mass="13848">MPSIWHLWTDPDTWGAWDGGPIQARAATPLGPGVEGVVVPQAGPEACFTIINWQPQRSYRFATRLPLARLIVDRAVVGECPVTIRHTVWFEGLLAPLWSAILGPGFRRALPSTLTRLVALAEMGGPQ</sequence>
<proteinExistence type="predicted"/>
<evidence type="ECO:0000313" key="2">
    <source>
        <dbReference type="Proteomes" id="UP000092484"/>
    </source>
</evidence>
<keyword evidence="2" id="KW-1185">Reference proteome</keyword>
<dbReference type="EMBL" id="LZYB01000003">
    <property type="protein sequence ID" value="OBV10975.1"/>
    <property type="molecule type" value="Genomic_DNA"/>
</dbReference>
<dbReference type="SUPFAM" id="SSF55961">
    <property type="entry name" value="Bet v1-like"/>
    <property type="match status" value="1"/>
</dbReference>
<dbReference type="AlphaFoldDB" id="A0A1A7BIE5"/>
<protein>
    <submittedName>
        <fullName evidence="1">Polyketide cyclase/dehydrase</fullName>
    </submittedName>
</protein>
<dbReference type="Gene3D" id="3.30.530.20">
    <property type="match status" value="1"/>
</dbReference>
<reference evidence="1 2" key="1">
    <citation type="submission" date="2016-06" db="EMBL/GenBank/DDBJ databases">
        <title>Genome sequence of Porphyrobacter dokdonensis DSW-74.</title>
        <authorList>
            <person name="Kim J.F."/>
            <person name="Song J.Y."/>
        </authorList>
    </citation>
    <scope>NUCLEOTIDE SEQUENCE [LARGE SCALE GENOMIC DNA]</scope>
    <source>
        <strain evidence="1 2">DSW-74</strain>
    </source>
</reference>
<dbReference type="Proteomes" id="UP000092484">
    <property type="component" value="Unassembled WGS sequence"/>
</dbReference>
<accession>A0A1A7BIE5</accession>
<comment type="caution">
    <text evidence="1">The sequence shown here is derived from an EMBL/GenBank/DDBJ whole genome shotgun (WGS) entry which is preliminary data.</text>
</comment>
<dbReference type="InterPro" id="IPR023393">
    <property type="entry name" value="START-like_dom_sf"/>
</dbReference>
<name>A0A1A7BIE5_9SPHN</name>
<gene>
    <name evidence="1" type="ORF">I603_1383</name>
</gene>